<feature type="domain" description="N-acetyltransferase" evidence="1">
    <location>
        <begin position="58"/>
        <end position="193"/>
    </location>
</feature>
<dbReference type="SUPFAM" id="SSF55729">
    <property type="entry name" value="Acyl-CoA N-acyltransferases (Nat)"/>
    <property type="match status" value="1"/>
</dbReference>
<dbReference type="Proteomes" id="UP001500187">
    <property type="component" value="Unassembled WGS sequence"/>
</dbReference>
<dbReference type="EMBL" id="BAABKP010000003">
    <property type="protein sequence ID" value="GAA4797629.1"/>
    <property type="molecule type" value="Genomic_DNA"/>
</dbReference>
<organism evidence="2 3">
    <name type="scientific">Rothia endophytica</name>
    <dbReference type="NCBI Taxonomy" id="1324766"/>
    <lineage>
        <taxon>Bacteria</taxon>
        <taxon>Bacillati</taxon>
        <taxon>Actinomycetota</taxon>
        <taxon>Actinomycetes</taxon>
        <taxon>Micrococcales</taxon>
        <taxon>Micrococcaceae</taxon>
        <taxon>Rothia</taxon>
    </lineage>
</organism>
<proteinExistence type="predicted"/>
<keyword evidence="3" id="KW-1185">Reference proteome</keyword>
<dbReference type="RefSeq" id="WP_345446394.1">
    <property type="nucleotide sequence ID" value="NZ_BAABKP010000003.1"/>
</dbReference>
<sequence length="193" mass="20706">MGTSNTAGQEINETAYLAQSPQNARRLMGSISRLEEGGTARATSNTTEAKVKLTPLQITVGQVPSQEELVDLYTAVGWTAYTDNPAYLVPMCAGSLYLACARDASGQLVGLVRAVGDGVSISYIQDLLVHPCYQRQGVGGQLLDAALEAVGNVRQVYITTDTHVTNQHVIDLYLAKGFKPIGDYNCVTLARLR</sequence>
<evidence type="ECO:0000259" key="1">
    <source>
        <dbReference type="PROSITE" id="PS51186"/>
    </source>
</evidence>
<dbReference type="CDD" id="cd04301">
    <property type="entry name" value="NAT_SF"/>
    <property type="match status" value="1"/>
</dbReference>
<evidence type="ECO:0000313" key="2">
    <source>
        <dbReference type="EMBL" id="GAA4797629.1"/>
    </source>
</evidence>
<dbReference type="Pfam" id="PF00583">
    <property type="entry name" value="Acetyltransf_1"/>
    <property type="match status" value="1"/>
</dbReference>
<dbReference type="InterPro" id="IPR053144">
    <property type="entry name" value="Acetyltransferase_Butenolide"/>
</dbReference>
<reference evidence="3" key="1">
    <citation type="journal article" date="2019" name="Int. J. Syst. Evol. Microbiol.">
        <title>The Global Catalogue of Microorganisms (GCM) 10K type strain sequencing project: providing services to taxonomists for standard genome sequencing and annotation.</title>
        <authorList>
            <consortium name="The Broad Institute Genomics Platform"/>
            <consortium name="The Broad Institute Genome Sequencing Center for Infectious Disease"/>
            <person name="Wu L."/>
            <person name="Ma J."/>
        </authorList>
    </citation>
    <scope>NUCLEOTIDE SEQUENCE [LARGE SCALE GENOMIC DNA]</scope>
    <source>
        <strain evidence="3">JCM 18541</strain>
    </source>
</reference>
<dbReference type="PROSITE" id="PS51186">
    <property type="entry name" value="GNAT"/>
    <property type="match status" value="1"/>
</dbReference>
<dbReference type="PANTHER" id="PTHR43233:SF1">
    <property type="entry name" value="FAMILY N-ACETYLTRANSFERASE, PUTATIVE (AFU_ORTHOLOGUE AFUA_6G03350)-RELATED"/>
    <property type="match status" value="1"/>
</dbReference>
<gene>
    <name evidence="2" type="ORF">GCM10023352_16540</name>
</gene>
<dbReference type="PANTHER" id="PTHR43233">
    <property type="entry name" value="FAMILY N-ACETYLTRANSFERASE, PUTATIVE (AFU_ORTHOLOGUE AFUA_6G03350)-RELATED"/>
    <property type="match status" value="1"/>
</dbReference>
<dbReference type="Gene3D" id="3.40.630.30">
    <property type="match status" value="1"/>
</dbReference>
<dbReference type="Gene3D" id="6.10.250.330">
    <property type="match status" value="1"/>
</dbReference>
<protein>
    <recommendedName>
        <fullName evidence="1">N-acetyltransferase domain-containing protein</fullName>
    </recommendedName>
</protein>
<name>A0ABP9BMB9_9MICC</name>
<dbReference type="InterPro" id="IPR016181">
    <property type="entry name" value="Acyl_CoA_acyltransferase"/>
</dbReference>
<accession>A0ABP9BMB9</accession>
<comment type="caution">
    <text evidence="2">The sequence shown here is derived from an EMBL/GenBank/DDBJ whole genome shotgun (WGS) entry which is preliminary data.</text>
</comment>
<evidence type="ECO:0000313" key="3">
    <source>
        <dbReference type="Proteomes" id="UP001500187"/>
    </source>
</evidence>
<dbReference type="InterPro" id="IPR000182">
    <property type="entry name" value="GNAT_dom"/>
</dbReference>